<evidence type="ECO:0000313" key="1">
    <source>
        <dbReference type="EMBL" id="MEQ2193780.1"/>
    </source>
</evidence>
<comment type="caution">
    <text evidence="1">The sequence shown here is derived from an EMBL/GenBank/DDBJ whole genome shotgun (WGS) entry which is preliminary data.</text>
</comment>
<dbReference type="EMBL" id="JAHRIN010008685">
    <property type="protein sequence ID" value="MEQ2193780.1"/>
    <property type="molecule type" value="Genomic_DNA"/>
</dbReference>
<feature type="non-terminal residue" evidence="1">
    <location>
        <position position="1"/>
    </location>
</feature>
<name>A0ABV0QDA5_9TELE</name>
<dbReference type="Proteomes" id="UP001434883">
    <property type="component" value="Unassembled WGS sequence"/>
</dbReference>
<evidence type="ECO:0000313" key="2">
    <source>
        <dbReference type="Proteomes" id="UP001434883"/>
    </source>
</evidence>
<keyword evidence="2" id="KW-1185">Reference proteome</keyword>
<sequence length="87" mass="9904">CSEPFLQTTRTFLCGQNPAGSDTLPPPPWIGANSFDNSLRYVMLGSDCLLRIGQCLALTHSEMDCKWSWNRFQSMAHRNKRAMFLVH</sequence>
<organism evidence="1 2">
    <name type="scientific">Xenoophorus captivus</name>
    <dbReference type="NCBI Taxonomy" id="1517983"/>
    <lineage>
        <taxon>Eukaryota</taxon>
        <taxon>Metazoa</taxon>
        <taxon>Chordata</taxon>
        <taxon>Craniata</taxon>
        <taxon>Vertebrata</taxon>
        <taxon>Euteleostomi</taxon>
        <taxon>Actinopterygii</taxon>
        <taxon>Neopterygii</taxon>
        <taxon>Teleostei</taxon>
        <taxon>Neoteleostei</taxon>
        <taxon>Acanthomorphata</taxon>
        <taxon>Ovalentaria</taxon>
        <taxon>Atherinomorphae</taxon>
        <taxon>Cyprinodontiformes</taxon>
        <taxon>Goodeidae</taxon>
        <taxon>Xenoophorus</taxon>
    </lineage>
</organism>
<gene>
    <name evidence="1" type="ORF">XENOCAPTIV_013562</name>
</gene>
<reference evidence="1 2" key="1">
    <citation type="submission" date="2021-06" db="EMBL/GenBank/DDBJ databases">
        <authorList>
            <person name="Palmer J.M."/>
        </authorList>
    </citation>
    <scope>NUCLEOTIDE SEQUENCE [LARGE SCALE GENOMIC DNA]</scope>
    <source>
        <strain evidence="1 2">XC_2019</strain>
        <tissue evidence="1">Muscle</tissue>
    </source>
</reference>
<accession>A0ABV0QDA5</accession>
<proteinExistence type="predicted"/>
<protein>
    <submittedName>
        <fullName evidence="1">Uncharacterized protein</fullName>
    </submittedName>
</protein>